<sequence length="72" mass="7818">MSRRAGTILQADVARAIRAAKQTGAGAIQVTPDGTITILLKAPTIVPKDEDAFEKWERENESAKAARRGDRQ</sequence>
<name>A0A1Y2JX88_BRAJP</name>
<accession>A0A1Y2JX88</accession>
<reference evidence="1 2" key="1">
    <citation type="submission" date="2017-03" db="EMBL/GenBank/DDBJ databases">
        <title>Whole genome sequences of fourteen strains of Bradyrhizobium canariense and one strain of Bradyrhizobium japonicum isolated from Lupinus (Papilionoideae: Genisteae) species in Algeria.</title>
        <authorList>
            <person name="Crovadore J."/>
            <person name="Chekireb D."/>
            <person name="Brachmann A."/>
            <person name="Chablais R."/>
            <person name="Cochard B."/>
            <person name="Lefort F."/>
        </authorList>
    </citation>
    <scope>NUCLEOTIDE SEQUENCE [LARGE SCALE GENOMIC DNA]</scope>
    <source>
        <strain evidence="1 2">UBMA197</strain>
    </source>
</reference>
<comment type="caution">
    <text evidence="1">The sequence shown here is derived from an EMBL/GenBank/DDBJ whole genome shotgun (WGS) entry which is preliminary data.</text>
</comment>
<evidence type="ECO:0000313" key="1">
    <source>
        <dbReference type="EMBL" id="OSJ36769.1"/>
    </source>
</evidence>
<organism evidence="1 2">
    <name type="scientific">Bradyrhizobium japonicum</name>
    <dbReference type="NCBI Taxonomy" id="375"/>
    <lineage>
        <taxon>Bacteria</taxon>
        <taxon>Pseudomonadati</taxon>
        <taxon>Pseudomonadota</taxon>
        <taxon>Alphaproteobacteria</taxon>
        <taxon>Hyphomicrobiales</taxon>
        <taxon>Nitrobacteraceae</taxon>
        <taxon>Bradyrhizobium</taxon>
    </lineage>
</organism>
<gene>
    <name evidence="1" type="ORF">BSZ19_02680</name>
</gene>
<dbReference type="RefSeq" id="WP_085398413.1">
    <property type="nucleotide sequence ID" value="NZ_NAFL01000175.1"/>
</dbReference>
<dbReference type="Proteomes" id="UP000193335">
    <property type="component" value="Unassembled WGS sequence"/>
</dbReference>
<dbReference type="AlphaFoldDB" id="A0A1Y2JX88"/>
<protein>
    <submittedName>
        <fullName evidence="1">Uncharacterized protein</fullName>
    </submittedName>
</protein>
<proteinExistence type="predicted"/>
<evidence type="ECO:0000313" key="2">
    <source>
        <dbReference type="Proteomes" id="UP000193335"/>
    </source>
</evidence>
<dbReference type="EMBL" id="NAFL01000175">
    <property type="protein sequence ID" value="OSJ36769.1"/>
    <property type="molecule type" value="Genomic_DNA"/>
</dbReference>